<evidence type="ECO:0000313" key="2">
    <source>
        <dbReference type="EMBL" id="OCB91216.1"/>
    </source>
</evidence>
<feature type="compositionally biased region" description="Acidic residues" evidence="1">
    <location>
        <begin position="331"/>
        <end position="344"/>
    </location>
</feature>
<accession>A0A9Q5NBK6</accession>
<organism evidence="2 3">
    <name type="scientific">Sanghuangporus baumii</name>
    <name type="common">Phellinus baumii</name>
    <dbReference type="NCBI Taxonomy" id="108892"/>
    <lineage>
        <taxon>Eukaryota</taxon>
        <taxon>Fungi</taxon>
        <taxon>Dikarya</taxon>
        <taxon>Basidiomycota</taxon>
        <taxon>Agaricomycotina</taxon>
        <taxon>Agaricomycetes</taxon>
        <taxon>Hymenochaetales</taxon>
        <taxon>Hymenochaetaceae</taxon>
        <taxon>Sanghuangporus</taxon>
    </lineage>
</organism>
<proteinExistence type="predicted"/>
<gene>
    <name evidence="2" type="ORF">A7U60_g1538</name>
</gene>
<dbReference type="Proteomes" id="UP000757232">
    <property type="component" value="Unassembled WGS sequence"/>
</dbReference>
<reference evidence="2" key="1">
    <citation type="submission" date="2016-06" db="EMBL/GenBank/DDBJ databases">
        <title>Draft Genome sequence of the fungus Inonotus baumii.</title>
        <authorList>
            <person name="Zhu H."/>
            <person name="Lin W."/>
        </authorList>
    </citation>
    <scope>NUCLEOTIDE SEQUENCE</scope>
    <source>
        <strain evidence="2">821</strain>
    </source>
</reference>
<feature type="region of interest" description="Disordered" evidence="1">
    <location>
        <begin position="33"/>
        <end position="54"/>
    </location>
</feature>
<evidence type="ECO:0000256" key="1">
    <source>
        <dbReference type="SAM" id="MobiDB-lite"/>
    </source>
</evidence>
<evidence type="ECO:0000313" key="3">
    <source>
        <dbReference type="Proteomes" id="UP000757232"/>
    </source>
</evidence>
<sequence>MHSSQATVRGSLSSRRIPQLEKVSLASKMVTSAKSVSPDVEAVKKKQEEEEEEEKAFADGMHKCFMSMHEQIGSGVKDTDEKFAALCEELQKQREHLEKDESYLNSVLWTKADEANPELLKRALTIVYDAVTTYVDSLQSMNQQVPGGVDWRLEEAKTSDGHINAEILMQKLWEFLKLEHDPIQRTELAWLSQHFCRKLVNWAKLAEDQLKSTKECSAFKPDIDLADDQFHRLKQALQCFLNNNGSIKILSFLVFAPKTSGSETEHKVVAMKDLHDSHQYRGDAHDFKARCDDEHGNELIEDQVRQAKSNDQILDDRNRSSLILTQANTDGDSDDGSDGSDGSDAETSNMYVSDKSESSTLHSSSPEVHSLYLGLEFV</sequence>
<dbReference type="AlphaFoldDB" id="A0A9Q5NBK6"/>
<feature type="compositionally biased region" description="Low complexity" evidence="1">
    <location>
        <begin position="358"/>
        <end position="369"/>
    </location>
</feature>
<name>A0A9Q5NBK6_SANBA</name>
<comment type="caution">
    <text evidence="2">The sequence shown here is derived from an EMBL/GenBank/DDBJ whole genome shotgun (WGS) entry which is preliminary data.</text>
</comment>
<feature type="region of interest" description="Disordered" evidence="1">
    <location>
        <begin position="326"/>
        <end position="369"/>
    </location>
</feature>
<keyword evidence="3" id="KW-1185">Reference proteome</keyword>
<protein>
    <submittedName>
        <fullName evidence="2">Uncharacterized protein</fullName>
    </submittedName>
</protein>
<dbReference type="EMBL" id="LNZH02000100">
    <property type="protein sequence ID" value="OCB91216.1"/>
    <property type="molecule type" value="Genomic_DNA"/>
</dbReference>